<proteinExistence type="predicted"/>
<comment type="caution">
    <text evidence="1">The sequence shown here is derived from an EMBL/GenBank/DDBJ whole genome shotgun (WGS) entry which is preliminary data.</text>
</comment>
<keyword evidence="2" id="KW-1185">Reference proteome</keyword>
<dbReference type="EMBL" id="ADVG01000001">
    <property type="protein sequence ID" value="EFH90298.1"/>
    <property type="molecule type" value="Genomic_DNA"/>
</dbReference>
<reference evidence="1 2" key="1">
    <citation type="journal article" date="2011" name="Stand. Genomic Sci.">
        <title>Non-contiguous finished genome sequence and contextual data of the filamentous soil bacterium Ktedonobacter racemifer type strain (SOSP1-21).</title>
        <authorList>
            <person name="Chang Y.J."/>
            <person name="Land M."/>
            <person name="Hauser L."/>
            <person name="Chertkov O."/>
            <person name="Del Rio T.G."/>
            <person name="Nolan M."/>
            <person name="Copeland A."/>
            <person name="Tice H."/>
            <person name="Cheng J.F."/>
            <person name="Lucas S."/>
            <person name="Han C."/>
            <person name="Goodwin L."/>
            <person name="Pitluck S."/>
            <person name="Ivanova N."/>
            <person name="Ovchinikova G."/>
            <person name="Pati A."/>
            <person name="Chen A."/>
            <person name="Palaniappan K."/>
            <person name="Mavromatis K."/>
            <person name="Liolios K."/>
            <person name="Brettin T."/>
            <person name="Fiebig A."/>
            <person name="Rohde M."/>
            <person name="Abt B."/>
            <person name="Goker M."/>
            <person name="Detter J.C."/>
            <person name="Woyke T."/>
            <person name="Bristow J."/>
            <person name="Eisen J.A."/>
            <person name="Markowitz V."/>
            <person name="Hugenholtz P."/>
            <person name="Kyrpides N.C."/>
            <person name="Klenk H.P."/>
            <person name="Lapidus A."/>
        </authorList>
    </citation>
    <scope>NUCLEOTIDE SEQUENCE [LARGE SCALE GENOMIC DNA]</scope>
    <source>
        <strain evidence="2">DSM 44963</strain>
    </source>
</reference>
<dbReference type="InParanoid" id="D6TEC5"/>
<sequence length="54" mass="6335">MQLRLNVAYSQAGIYKICTMKALLQPQYWPSFLSKDANINLLDWLHKLLEPRLS</sequence>
<evidence type="ECO:0000313" key="2">
    <source>
        <dbReference type="Proteomes" id="UP000004508"/>
    </source>
</evidence>
<protein>
    <submittedName>
        <fullName evidence="1">Uncharacterized protein</fullName>
    </submittedName>
</protein>
<dbReference type="AlphaFoldDB" id="D6TEC5"/>
<dbReference type="Proteomes" id="UP000004508">
    <property type="component" value="Unassembled WGS sequence"/>
</dbReference>
<gene>
    <name evidence="1" type="ORF">Krac_11914</name>
</gene>
<organism evidence="1 2">
    <name type="scientific">Ktedonobacter racemifer DSM 44963</name>
    <dbReference type="NCBI Taxonomy" id="485913"/>
    <lineage>
        <taxon>Bacteria</taxon>
        <taxon>Bacillati</taxon>
        <taxon>Chloroflexota</taxon>
        <taxon>Ktedonobacteria</taxon>
        <taxon>Ktedonobacterales</taxon>
        <taxon>Ktedonobacteraceae</taxon>
        <taxon>Ktedonobacter</taxon>
    </lineage>
</organism>
<accession>D6TEC5</accession>
<dbReference type="STRING" id="485913.Krac_11914"/>
<name>D6TEC5_KTERA</name>
<evidence type="ECO:0000313" key="1">
    <source>
        <dbReference type="EMBL" id="EFH90298.1"/>
    </source>
</evidence>